<dbReference type="OrthoDB" id="5240636at2"/>
<gene>
    <name evidence="2" type="ordered locus">Cwoe_4871</name>
</gene>
<sequence length="1045" mass="107732" precursor="true">MRAAVRLLALGLALLLAHTGSAVAATPSAGWEIGSTALPSTFAPGDTGAQYRILAKNAGAAATDGSAVQVRAVLPAGVTVTAIVGDADYVGTTWTCDVATLTCDLVPGFNGPAVKAGQVLPPILLTVTVDAGLSGDVVSGATIEGGGTPAVSTATTTPVGFAPVPFGVRDGSFRAEVVDEAGRAVSELQAGEHPFSVVVGLAVPAARFDDGNGGSYAAPADTVRNVQVRMPAGFYGSTRTAAKCTNDQLALTLGQGAGCPAGSQVGTVDLTLFNGTSLYSWADSQQIAVYNMVPPKGVVADFAFALIGNPVHVRIELDPDDHSLVATIPNVTERFPVLDQRLTLWGTPGDPLHDAERFNPADPFGGLPLPFPGDASPFLTLPSRCGQLDGASVSVSSWGAPGRVSSARTAARTVKGCERQRFGASIGLGMDTTRADAPSGISVRVDVDQQTGWRGLATPPLKDVAVALPEGVSVSPSSADGLAGCFPDQIRLGTDAEPACPDASRIGSVEIATPLLDEPLRGGVFLAQPRANPFGSLIAFYVVAQGSGVTLKLPSRVTTDLATGRVTTTFEQLPQLPFSTFRVRFKGGQRGLLATAPTCGTAAASARLTPWNGSLPAIVIEQPMTTDADGAGGACGASRFEPAFRAGTADATAGRTSPFALAVARPDQHEQLEAISTELPAGLTGRIAAATLCADAAAARGTCPVAAQVGSVQVGSGPGASPLFLDGKVYVTGPYRGGAFGLSVAVPAVAGPFDLGTVVVRAAIFVDPLTTRLRIVSDPFPASLEGIPLRIRDVRLAVDRPGFMLNPTNCSPASVAGQLRSTRGRIATVASRFQVGDCGALRFRPRMTLRAGSRRHRRGGDSTPLEVVLAMSPGQANVRSVSVTLPRTLSARLQVLNTRNACTLQQFRSDSCPIDVGSAVAVTPLLRDPLVGRVALVRNRASRLPDVMVALRGQGDARAVRVELAGKIAITRALQIRTTFAAAPDAPISKFRLSFAAGRHAAIAASENLCSARARRRSIAQLTFVAQNGRRVARDQRIAIAGCRR</sequence>
<accession>D3FB91</accession>
<reference evidence="3" key="2">
    <citation type="submission" date="2010-01" db="EMBL/GenBank/DDBJ databases">
        <title>The complete genome of Conexibacter woesei DSM 14684.</title>
        <authorList>
            <consortium name="US DOE Joint Genome Institute (JGI-PGF)"/>
            <person name="Lucas S."/>
            <person name="Copeland A."/>
            <person name="Lapidus A."/>
            <person name="Glavina del Rio T."/>
            <person name="Dalin E."/>
            <person name="Tice H."/>
            <person name="Bruce D."/>
            <person name="Goodwin L."/>
            <person name="Pitluck S."/>
            <person name="Kyrpides N."/>
            <person name="Mavromatis K."/>
            <person name="Ivanova N."/>
            <person name="Mikhailova N."/>
            <person name="Chertkov O."/>
            <person name="Brettin T."/>
            <person name="Detter J.C."/>
            <person name="Han C."/>
            <person name="Larimer F."/>
            <person name="Land M."/>
            <person name="Hauser L."/>
            <person name="Markowitz V."/>
            <person name="Cheng J.-F."/>
            <person name="Hugenholtz P."/>
            <person name="Woyke T."/>
            <person name="Wu D."/>
            <person name="Pukall R."/>
            <person name="Steenblock K."/>
            <person name="Schneider S."/>
            <person name="Klenk H.-P."/>
            <person name="Eisen J.A."/>
        </authorList>
    </citation>
    <scope>NUCLEOTIDE SEQUENCE [LARGE SCALE GENOMIC DNA]</scope>
    <source>
        <strain evidence="3">DSM 14684 / CIP 108061 / JCM 11494 / NBRC 100937 / ID131577</strain>
    </source>
</reference>
<organism evidence="2 3">
    <name type="scientific">Conexibacter woesei (strain DSM 14684 / CCUG 47730 / CIP 108061 / JCM 11494 / NBRC 100937 / ID131577)</name>
    <dbReference type="NCBI Taxonomy" id="469383"/>
    <lineage>
        <taxon>Bacteria</taxon>
        <taxon>Bacillati</taxon>
        <taxon>Actinomycetota</taxon>
        <taxon>Thermoleophilia</taxon>
        <taxon>Solirubrobacterales</taxon>
        <taxon>Conexibacteraceae</taxon>
        <taxon>Conexibacter</taxon>
    </lineage>
</organism>
<dbReference type="EMBL" id="CP001854">
    <property type="protein sequence ID" value="ADB53283.1"/>
    <property type="molecule type" value="Genomic_DNA"/>
</dbReference>
<protein>
    <recommendedName>
        <fullName evidence="4">DUF11 domain-containing protein</fullName>
    </recommendedName>
</protein>
<evidence type="ECO:0000313" key="3">
    <source>
        <dbReference type="Proteomes" id="UP000008229"/>
    </source>
</evidence>
<proteinExistence type="predicted"/>
<keyword evidence="1" id="KW-0732">Signal</keyword>
<evidence type="ECO:0000256" key="1">
    <source>
        <dbReference type="SAM" id="SignalP"/>
    </source>
</evidence>
<evidence type="ECO:0000313" key="2">
    <source>
        <dbReference type="EMBL" id="ADB53283.1"/>
    </source>
</evidence>
<evidence type="ECO:0008006" key="4">
    <source>
        <dbReference type="Google" id="ProtNLM"/>
    </source>
</evidence>
<dbReference type="KEGG" id="cwo:Cwoe_4871"/>
<reference evidence="2 3" key="1">
    <citation type="journal article" date="2010" name="Stand. Genomic Sci.">
        <title>Complete genome sequence of Conexibacter woesei type strain (ID131577).</title>
        <authorList>
            <person name="Pukall R."/>
            <person name="Lapidus A."/>
            <person name="Glavina Del Rio T."/>
            <person name="Copeland A."/>
            <person name="Tice H."/>
            <person name="Cheng J.-F."/>
            <person name="Lucas S."/>
            <person name="Chen F."/>
            <person name="Nolan M."/>
            <person name="Bruce D."/>
            <person name="Goodwin L."/>
            <person name="Pitluck S."/>
            <person name="Mavromatis K."/>
            <person name="Ivanova N."/>
            <person name="Ovchinnikova G."/>
            <person name="Pati A."/>
            <person name="Chen A."/>
            <person name="Palaniappan K."/>
            <person name="Land M."/>
            <person name="Hauser L."/>
            <person name="Chang Y.-J."/>
            <person name="Jeffries C.D."/>
            <person name="Chain P."/>
            <person name="Meincke L."/>
            <person name="Sims D."/>
            <person name="Brettin T."/>
            <person name="Detter J.C."/>
            <person name="Rohde M."/>
            <person name="Goeker M."/>
            <person name="Bristow J."/>
            <person name="Eisen J.A."/>
            <person name="Markowitz V."/>
            <person name="Kyrpides N.C."/>
            <person name="Klenk H.-P."/>
            <person name="Hugenholtz P."/>
        </authorList>
    </citation>
    <scope>NUCLEOTIDE SEQUENCE [LARGE SCALE GENOMIC DNA]</scope>
    <source>
        <strain evidence="3">DSM 14684 / CIP 108061 / JCM 11494 / NBRC 100937 / ID131577</strain>
    </source>
</reference>
<feature type="chain" id="PRO_5003044114" description="DUF11 domain-containing protein" evidence="1">
    <location>
        <begin position="25"/>
        <end position="1045"/>
    </location>
</feature>
<dbReference type="HOGENOM" id="CLU_318257_0_0_11"/>
<dbReference type="AlphaFoldDB" id="D3FB91"/>
<dbReference type="RefSeq" id="WP_012936334.1">
    <property type="nucleotide sequence ID" value="NC_013739.1"/>
</dbReference>
<name>D3FB91_CONWI</name>
<dbReference type="eggNOG" id="ENOG5031MQK">
    <property type="taxonomic scope" value="Bacteria"/>
</dbReference>
<dbReference type="Proteomes" id="UP000008229">
    <property type="component" value="Chromosome"/>
</dbReference>
<keyword evidence="3" id="KW-1185">Reference proteome</keyword>
<feature type="signal peptide" evidence="1">
    <location>
        <begin position="1"/>
        <end position="24"/>
    </location>
</feature>